<sequence length="45" mass="5500">MVFDLEFYKIYEPIHITWNLLSVKKIVYSSRTDGFLKSRQNQEVY</sequence>
<reference evidence="1" key="1">
    <citation type="journal article" date="2011" name="Environ. Microbiol.">
        <title>Genomic insights into the metabolic potential of the polycyclic aromatic hydrocarbon degrading sulfate-reducing Deltaproteobacterium N47.</title>
        <authorList>
            <person name="Bergmann F."/>
            <person name="Selesi D."/>
            <person name="Weinmaier T."/>
            <person name="Tischler P."/>
            <person name="Rattei T."/>
            <person name="Meckenstock R.U."/>
        </authorList>
    </citation>
    <scope>NUCLEOTIDE SEQUENCE</scope>
</reference>
<organism evidence="1">
    <name type="scientific">uncultured Desulfobacterium sp</name>
    <dbReference type="NCBI Taxonomy" id="201089"/>
    <lineage>
        <taxon>Bacteria</taxon>
        <taxon>Pseudomonadati</taxon>
        <taxon>Thermodesulfobacteriota</taxon>
        <taxon>Desulfobacteria</taxon>
        <taxon>Desulfobacterales</taxon>
        <taxon>Desulfobacteriaceae</taxon>
        <taxon>Desulfobacterium</taxon>
        <taxon>environmental samples</taxon>
    </lineage>
</organism>
<accession>E1YB53</accession>
<name>E1YB53_9BACT</name>
<protein>
    <submittedName>
        <fullName evidence="1">Uncharacterized protein</fullName>
    </submittedName>
</protein>
<dbReference type="AlphaFoldDB" id="E1YB53"/>
<proteinExistence type="predicted"/>
<evidence type="ECO:0000313" key="1">
    <source>
        <dbReference type="EMBL" id="CBX27730.1"/>
    </source>
</evidence>
<dbReference type="EMBL" id="FR695867">
    <property type="protein sequence ID" value="CBX27730.1"/>
    <property type="molecule type" value="Genomic_DNA"/>
</dbReference>
<gene>
    <name evidence="1" type="ORF">N47_C17880</name>
</gene>